<comment type="similarity">
    <text evidence="1">Belongs to the ubiquitin family. SUMO subfamily.</text>
</comment>
<dbReference type="EMBL" id="JBFOLJ010000003">
    <property type="protein sequence ID" value="KAL2547669.1"/>
    <property type="molecule type" value="Genomic_DNA"/>
</dbReference>
<dbReference type="AlphaFoldDB" id="A0ABD1WDC4"/>
<gene>
    <name evidence="3" type="ORF">Fot_09199</name>
</gene>
<keyword evidence="1" id="KW-0833">Ubl conjugation pathway</keyword>
<keyword evidence="1" id="KW-0539">Nucleus</keyword>
<dbReference type="InterPro" id="IPR029071">
    <property type="entry name" value="Ubiquitin-like_domsf"/>
</dbReference>
<reference evidence="4" key="1">
    <citation type="submission" date="2024-07" db="EMBL/GenBank/DDBJ databases">
        <title>Two chromosome-level genome assemblies of Korean endemic species Abeliophyllum distichum and Forsythia ovata (Oleaceae).</title>
        <authorList>
            <person name="Jang H."/>
        </authorList>
    </citation>
    <scope>NUCLEOTIDE SEQUENCE [LARGE SCALE GENOMIC DNA]</scope>
</reference>
<comment type="caution">
    <text evidence="3">The sequence shown here is derived from an EMBL/GenBank/DDBJ whole genome shotgun (WGS) entry which is preliminary data.</text>
</comment>
<dbReference type="GO" id="GO:0005634">
    <property type="term" value="C:nucleus"/>
    <property type="evidence" value="ECO:0007669"/>
    <property type="project" value="UniProtKB-SubCell"/>
</dbReference>
<dbReference type="Proteomes" id="UP001604277">
    <property type="component" value="Unassembled WGS sequence"/>
</dbReference>
<dbReference type="Pfam" id="PF11976">
    <property type="entry name" value="Rad60-SLD"/>
    <property type="match status" value="1"/>
</dbReference>
<evidence type="ECO:0000259" key="2">
    <source>
        <dbReference type="PROSITE" id="PS50053"/>
    </source>
</evidence>
<evidence type="ECO:0000256" key="1">
    <source>
        <dbReference type="RuleBase" id="RU361190"/>
    </source>
</evidence>
<accession>A0ABD1WDC4</accession>
<dbReference type="Gene3D" id="3.10.20.90">
    <property type="entry name" value="Phosphatidylinositol 3-kinase Catalytic Subunit, Chain A, domain 1"/>
    <property type="match status" value="1"/>
</dbReference>
<comment type="subcellular location">
    <subcellularLocation>
        <location evidence="1">Nucleus</location>
    </subcellularLocation>
</comment>
<evidence type="ECO:0000313" key="4">
    <source>
        <dbReference type="Proteomes" id="UP001604277"/>
    </source>
</evidence>
<feature type="domain" description="Ubiquitin-like" evidence="2">
    <location>
        <begin position="32"/>
        <end position="109"/>
    </location>
</feature>
<proteinExistence type="inferred from homology"/>
<dbReference type="SMART" id="SM00213">
    <property type="entry name" value="UBQ"/>
    <property type="match status" value="1"/>
</dbReference>
<protein>
    <recommendedName>
        <fullName evidence="1">Small ubiquitin-related modifier</fullName>
        <shortName evidence="1">SUMO</shortName>
    </recommendedName>
</protein>
<sequence>MEESVLSEHRHTRFWVPICKNLKEKSANDQSVHINLKVRGQDGNEVLLRIKRSTQLKNLTNTYYEGQSVDFNSIAFLFDGSCLRAEKTLDEAKMEDGDELDTMLHQTRSVAA</sequence>
<name>A0ABD1WDC4_9LAMI</name>
<dbReference type="PROSITE" id="PS50053">
    <property type="entry name" value="UBIQUITIN_2"/>
    <property type="match status" value="1"/>
</dbReference>
<dbReference type="InterPro" id="IPR000626">
    <property type="entry name" value="Ubiquitin-like_dom"/>
</dbReference>
<organism evidence="3 4">
    <name type="scientific">Forsythia ovata</name>
    <dbReference type="NCBI Taxonomy" id="205694"/>
    <lineage>
        <taxon>Eukaryota</taxon>
        <taxon>Viridiplantae</taxon>
        <taxon>Streptophyta</taxon>
        <taxon>Embryophyta</taxon>
        <taxon>Tracheophyta</taxon>
        <taxon>Spermatophyta</taxon>
        <taxon>Magnoliopsida</taxon>
        <taxon>eudicotyledons</taxon>
        <taxon>Gunneridae</taxon>
        <taxon>Pentapetalae</taxon>
        <taxon>asterids</taxon>
        <taxon>lamiids</taxon>
        <taxon>Lamiales</taxon>
        <taxon>Oleaceae</taxon>
        <taxon>Forsythieae</taxon>
        <taxon>Forsythia</taxon>
    </lineage>
</organism>
<dbReference type="PANTHER" id="PTHR10562">
    <property type="entry name" value="SMALL UBIQUITIN-RELATED MODIFIER"/>
    <property type="match status" value="1"/>
</dbReference>
<dbReference type="InterPro" id="IPR022617">
    <property type="entry name" value="Rad60/SUMO-like_dom"/>
</dbReference>
<keyword evidence="4" id="KW-1185">Reference proteome</keyword>
<dbReference type="SUPFAM" id="SSF54236">
    <property type="entry name" value="Ubiquitin-like"/>
    <property type="match status" value="1"/>
</dbReference>
<evidence type="ECO:0000313" key="3">
    <source>
        <dbReference type="EMBL" id="KAL2547669.1"/>
    </source>
</evidence>